<dbReference type="OrthoDB" id="9806359at2"/>
<comment type="similarity">
    <text evidence="1">Belongs to the N-acylglucosamine 2-epimerase family.</text>
</comment>
<evidence type="ECO:0000256" key="2">
    <source>
        <dbReference type="ARBA" id="ARBA00023235"/>
    </source>
</evidence>
<evidence type="ECO:0000256" key="1">
    <source>
        <dbReference type="ARBA" id="ARBA00008558"/>
    </source>
</evidence>
<dbReference type="InterPro" id="IPR010819">
    <property type="entry name" value="AGE/CE"/>
</dbReference>
<dbReference type="PANTHER" id="PTHR15108">
    <property type="entry name" value="N-ACYLGLUCOSAMINE-2-EPIMERASE"/>
    <property type="match status" value="1"/>
</dbReference>
<dbReference type="GO" id="GO:0005975">
    <property type="term" value="P:carbohydrate metabolic process"/>
    <property type="evidence" value="ECO:0007669"/>
    <property type="project" value="InterPro"/>
</dbReference>
<dbReference type="InterPro" id="IPR034116">
    <property type="entry name" value="AGE_dom"/>
</dbReference>
<accession>A0A2C9DAP8</accession>
<dbReference type="Pfam" id="PF07221">
    <property type="entry name" value="GlcNAc_2-epim"/>
    <property type="match status" value="1"/>
</dbReference>
<dbReference type="AlphaFoldDB" id="A0A2C9DAP8"/>
<reference evidence="4" key="1">
    <citation type="submission" date="2017-09" db="EMBL/GenBank/DDBJ databases">
        <title>Genome sequence of Nannocystis excedens DSM 71.</title>
        <authorList>
            <person name="Blom J."/>
        </authorList>
    </citation>
    <scope>NUCLEOTIDE SEQUENCE [LARGE SCALE GENOMIC DNA]</scope>
    <source>
        <strain evidence="4">type strain: E19</strain>
    </source>
</reference>
<evidence type="ECO:0000313" key="4">
    <source>
        <dbReference type="Proteomes" id="UP000223606"/>
    </source>
</evidence>
<dbReference type="EMBL" id="LT960614">
    <property type="protein sequence ID" value="SON57240.1"/>
    <property type="molecule type" value="Genomic_DNA"/>
</dbReference>
<dbReference type="GO" id="GO:0016853">
    <property type="term" value="F:isomerase activity"/>
    <property type="evidence" value="ECO:0007669"/>
    <property type="project" value="UniProtKB-KW"/>
</dbReference>
<dbReference type="CDD" id="cd00249">
    <property type="entry name" value="AGE"/>
    <property type="match status" value="1"/>
</dbReference>
<dbReference type="Gene3D" id="1.50.10.10">
    <property type="match status" value="1"/>
</dbReference>
<sequence>MQDQSGAGLLPWRKRAGHRGFLARQAEQLFDFFQVASINPRGGFFELTVEGAPRDGGNVLRQIHTTARMVHCFAIAALMGRPGADDIVDHGLTCLWEQHRDDKHGGYVWSFDDGGPVDASKQAYGHAFVLLAAASGCQLGHPLARRLLDDVTVVLDERFWEERHGAVAEEFDRDWSPLGDYRGQNSNMHLTEALMAAFEATGEPLYLARAERIAALVIAKNAAGNRYRLPEHFDSEWRLVRDYRNGDMFRPFGTTPGHSLEWARLLLQLWVLGDRRHDWMKTAARALFRTAIETGWDEAAGGFFYTLDWDDRPHLPFKLWWPCAEAIGAAAYLAELDPDPFHEDWYRRIWNFTANHFIDFDCDGWHAELGVDLQPAETLFVGKPDIYHALQACLIPLYPARGGIVQEVKRAEMPAT</sequence>
<dbReference type="EC" id="5.-.-.-" evidence="3"/>
<dbReference type="InterPro" id="IPR012341">
    <property type="entry name" value="6hp_glycosidase-like_sf"/>
</dbReference>
<keyword evidence="4" id="KW-1185">Reference proteome</keyword>
<dbReference type="InterPro" id="IPR008928">
    <property type="entry name" value="6-hairpin_glycosidase_sf"/>
</dbReference>
<keyword evidence="2 3" id="KW-0413">Isomerase</keyword>
<dbReference type="RefSeq" id="WP_099557528.1">
    <property type="nucleotide sequence ID" value="NZ_LT960614.1"/>
</dbReference>
<dbReference type="SUPFAM" id="SSF48208">
    <property type="entry name" value="Six-hairpin glycosidases"/>
    <property type="match status" value="1"/>
</dbReference>
<proteinExistence type="inferred from homology"/>
<protein>
    <submittedName>
        <fullName evidence="3">Putative sugar isomerase YihS</fullName>
        <ecNumber evidence="3">5.-.-.-</ecNumber>
    </submittedName>
</protein>
<evidence type="ECO:0000313" key="3">
    <source>
        <dbReference type="EMBL" id="SON57240.1"/>
    </source>
</evidence>
<dbReference type="KEGG" id="hdi:HDIA_3699"/>
<organism evidence="3 4">
    <name type="scientific">Hartmannibacter diazotrophicus</name>
    <dbReference type="NCBI Taxonomy" id="1482074"/>
    <lineage>
        <taxon>Bacteria</taxon>
        <taxon>Pseudomonadati</taxon>
        <taxon>Pseudomonadota</taxon>
        <taxon>Alphaproteobacteria</taxon>
        <taxon>Hyphomicrobiales</taxon>
        <taxon>Pleomorphomonadaceae</taxon>
        <taxon>Hartmannibacter</taxon>
    </lineage>
</organism>
<dbReference type="Proteomes" id="UP000223606">
    <property type="component" value="Chromosome 1"/>
</dbReference>
<name>A0A2C9DAP8_9HYPH</name>
<gene>
    <name evidence="3" type="primary">yihS</name>
    <name evidence="3" type="ORF">HDIA_3699</name>
</gene>